<sequence>MKIHPRDIFHIENHELSIDKIEKDIDYLKKGFPSLEVVKPATLNDGIITFSPEEEETLIDIYQNSEVEAIKFVPASGAASRMFRSLHQFMEEYPASQMDFETFLHQDHYKDLFGFFGTMENLPFYDDLKFALSEKGVDFDTLSQGDKALKLTKQMLAPEGFQMGDFPKGLIPFHKYAEEKLTAFQEHLFEAARYVVKDKEAKVHFTISKDHLDKFQRKLKEVKPKIEDATGVNFNVEFSFQHPSTDTVCLDTNGDLYRDDQGHILFRPAGHGALIQNLNALEGDLVFIKNIDNVAHQDSTDEKSKPTHKYKSILAGKLIQLQDKTFSYLRALEKEACDETIVKEAKAFLRDQLNIHIDLQTKEDVFYYLNRPIRVCGMVINEGAPGGGPFWIKNEDNSVSLQIVEKSQIDLSQPDQKEKMEASTHFNPVDIVCSLKNYRGKPFNLEDFVDTNKGFVANKFVGGKSIKGLELPGLWNGGMAFWNTVFVEVPTHIFNPVKTVLDLLKPGHQPEKNV</sequence>
<dbReference type="SUPFAM" id="SSF53448">
    <property type="entry name" value="Nucleotide-diphospho-sugar transferases"/>
    <property type="match status" value="1"/>
</dbReference>
<dbReference type="KEGG" id="ptq:P700755_001273"/>
<keyword evidence="3" id="KW-1185">Reference proteome</keyword>
<dbReference type="EMBL" id="CP003879">
    <property type="protein sequence ID" value="AFU68207.1"/>
    <property type="molecule type" value="Genomic_DNA"/>
</dbReference>
<evidence type="ECO:0000313" key="2">
    <source>
        <dbReference type="EMBL" id="AFU68207.1"/>
    </source>
</evidence>
<protein>
    <recommendedName>
        <fullName evidence="1">DUF4301 domain-containing protein</fullName>
    </recommendedName>
</protein>
<reference evidence="2" key="2">
    <citation type="submission" date="2012-09" db="EMBL/GenBank/DDBJ databases">
        <title>The complete sequence of Psychroflexus torquis an extreme psychrophile from sea-ice that is stimulated by light.</title>
        <authorList>
            <person name="Feng S."/>
            <person name="Powell S.M."/>
            <person name="Bowman J.P."/>
        </authorList>
    </citation>
    <scope>NUCLEOTIDE SEQUENCE [LARGE SCALE GENOMIC DNA]</scope>
    <source>
        <strain evidence="2">ATCC 700755</strain>
    </source>
</reference>
<name>K4IC66_PSYTT</name>
<organism evidence="2 3">
    <name type="scientific">Psychroflexus torquis (strain ATCC 700755 / CIP 106069 / ACAM 623)</name>
    <dbReference type="NCBI Taxonomy" id="313595"/>
    <lineage>
        <taxon>Bacteria</taxon>
        <taxon>Pseudomonadati</taxon>
        <taxon>Bacteroidota</taxon>
        <taxon>Flavobacteriia</taxon>
        <taxon>Flavobacteriales</taxon>
        <taxon>Flavobacteriaceae</taxon>
        <taxon>Psychroflexus</taxon>
    </lineage>
</organism>
<reference evidence="2" key="1">
    <citation type="submission" date="2006-03" db="EMBL/GenBank/DDBJ databases">
        <authorList>
            <person name="Bowman J."/>
            <person name="Ferriera S."/>
            <person name="Johnson J."/>
            <person name="Kravitz S."/>
            <person name="Halpern A."/>
            <person name="Remington K."/>
            <person name="Beeson K."/>
            <person name="Tran B."/>
            <person name="Rogers Y.-H."/>
            <person name="Friedman R."/>
            <person name="Venter J.C."/>
        </authorList>
    </citation>
    <scope>NUCLEOTIDE SEQUENCE [LARGE SCALE GENOMIC DNA]</scope>
    <source>
        <strain evidence="2">ATCC 700755</strain>
    </source>
</reference>
<dbReference type="AlphaFoldDB" id="K4IC66"/>
<dbReference type="Proteomes" id="UP000008514">
    <property type="component" value="Chromosome"/>
</dbReference>
<dbReference type="OrthoDB" id="5572060at2"/>
<accession>K4IC66</accession>
<feature type="domain" description="DUF4301" evidence="1">
    <location>
        <begin position="7"/>
        <end position="509"/>
    </location>
</feature>
<gene>
    <name evidence="2" type="ordered locus">P700755_001273</name>
</gene>
<dbReference type="InterPro" id="IPR029044">
    <property type="entry name" value="Nucleotide-diphossugar_trans"/>
</dbReference>
<dbReference type="RefSeq" id="WP_015023813.1">
    <property type="nucleotide sequence ID" value="NC_018721.1"/>
</dbReference>
<dbReference type="Pfam" id="PF14134">
    <property type="entry name" value="DUF4301"/>
    <property type="match status" value="1"/>
</dbReference>
<dbReference type="InterPro" id="IPR025393">
    <property type="entry name" value="DUF4301"/>
</dbReference>
<evidence type="ECO:0000259" key="1">
    <source>
        <dbReference type="Pfam" id="PF14134"/>
    </source>
</evidence>
<dbReference type="STRING" id="313595.P700755_001273"/>
<dbReference type="eggNOG" id="COG3172">
    <property type="taxonomic scope" value="Bacteria"/>
</dbReference>
<dbReference type="HOGENOM" id="CLU_024244_0_0_10"/>
<evidence type="ECO:0000313" key="3">
    <source>
        <dbReference type="Proteomes" id="UP000008514"/>
    </source>
</evidence>
<proteinExistence type="predicted"/>